<dbReference type="PANTHER" id="PTHR11487:SF0">
    <property type="entry name" value="S-ACYL FATTY ACID SYNTHASE THIOESTERASE, MEDIUM CHAIN"/>
    <property type="match status" value="1"/>
</dbReference>
<keyword evidence="4" id="KW-1185">Reference proteome</keyword>
<dbReference type="EMBL" id="JBHUIO010000002">
    <property type="protein sequence ID" value="MFD2169283.1"/>
    <property type="molecule type" value="Genomic_DNA"/>
</dbReference>
<dbReference type="RefSeq" id="WP_386044328.1">
    <property type="nucleotide sequence ID" value="NZ_JBHUIO010000002.1"/>
</dbReference>
<proteinExistence type="inferred from homology"/>
<accession>A0ABW4ZTF3</accession>
<comment type="caution">
    <text evidence="3">The sequence shown here is derived from an EMBL/GenBank/DDBJ whole genome shotgun (WGS) entry which is preliminary data.</text>
</comment>
<reference evidence="4" key="1">
    <citation type="journal article" date="2019" name="Int. J. Syst. Evol. Microbiol.">
        <title>The Global Catalogue of Microorganisms (GCM) 10K type strain sequencing project: providing services to taxonomists for standard genome sequencing and annotation.</title>
        <authorList>
            <consortium name="The Broad Institute Genomics Platform"/>
            <consortium name="The Broad Institute Genome Sequencing Center for Infectious Disease"/>
            <person name="Wu L."/>
            <person name="Ma J."/>
        </authorList>
    </citation>
    <scope>NUCLEOTIDE SEQUENCE [LARGE SCALE GENOMIC DNA]</scope>
    <source>
        <strain evidence="4">CGMCC 1.13574</strain>
    </source>
</reference>
<dbReference type="InterPro" id="IPR001031">
    <property type="entry name" value="Thioesterase"/>
</dbReference>
<dbReference type="SUPFAM" id="SSF53474">
    <property type="entry name" value="alpha/beta-Hydrolases"/>
    <property type="match status" value="1"/>
</dbReference>
<dbReference type="InterPro" id="IPR029058">
    <property type="entry name" value="AB_hydrolase_fold"/>
</dbReference>
<feature type="domain" description="Thioesterase" evidence="2">
    <location>
        <begin position="23"/>
        <end position="235"/>
    </location>
</feature>
<gene>
    <name evidence="3" type="ORF">ACFSOY_04515</name>
</gene>
<dbReference type="PANTHER" id="PTHR11487">
    <property type="entry name" value="THIOESTERASE"/>
    <property type="match status" value="1"/>
</dbReference>
<name>A0ABW4ZTF3_9BACL</name>
<evidence type="ECO:0000313" key="4">
    <source>
        <dbReference type="Proteomes" id="UP001597343"/>
    </source>
</evidence>
<evidence type="ECO:0000259" key="2">
    <source>
        <dbReference type="Pfam" id="PF00975"/>
    </source>
</evidence>
<sequence>MTMRTTDKWVARQKQKPNARLKMFCFPYAGGSAAIYRGWQEELPSTIDVCPVQLPGRESRLLEQPFTHIDPMVKELVEALKPHMDRPFVFFGHSMGALIAFELTRELRRQKLGLEPVHLFVSGKSAPHRKIDRDPVHQLPHDQFIQRLRKLNGTPEAVLQNEELMELLLPILRADFAVNETYQYQEESPFPIPIHCYGGTGDVDIPEANHDAWRDHTTEAFKLKMFEGNHFFLNNLTIRKELLLDVTAELNRIVNLL</sequence>
<dbReference type="InterPro" id="IPR012223">
    <property type="entry name" value="TEII"/>
</dbReference>
<dbReference type="Pfam" id="PF00975">
    <property type="entry name" value="Thioesterase"/>
    <property type="match status" value="1"/>
</dbReference>
<organism evidence="3 4">
    <name type="scientific">Tumebacillus lipolyticus</name>
    <dbReference type="NCBI Taxonomy" id="1280370"/>
    <lineage>
        <taxon>Bacteria</taxon>
        <taxon>Bacillati</taxon>
        <taxon>Bacillota</taxon>
        <taxon>Bacilli</taxon>
        <taxon>Bacillales</taxon>
        <taxon>Alicyclobacillaceae</taxon>
        <taxon>Tumebacillus</taxon>
    </lineage>
</organism>
<comment type="similarity">
    <text evidence="1">Belongs to the thioesterase family.</text>
</comment>
<protein>
    <submittedName>
        <fullName evidence="3">Thioesterase II family protein</fullName>
    </submittedName>
</protein>
<dbReference type="Proteomes" id="UP001597343">
    <property type="component" value="Unassembled WGS sequence"/>
</dbReference>
<evidence type="ECO:0000256" key="1">
    <source>
        <dbReference type="ARBA" id="ARBA00007169"/>
    </source>
</evidence>
<evidence type="ECO:0000313" key="3">
    <source>
        <dbReference type="EMBL" id="MFD2169283.1"/>
    </source>
</evidence>
<dbReference type="Gene3D" id="3.40.50.1820">
    <property type="entry name" value="alpha/beta hydrolase"/>
    <property type="match status" value="1"/>
</dbReference>